<proteinExistence type="predicted"/>
<feature type="transmembrane region" description="Helical" evidence="1">
    <location>
        <begin position="185"/>
        <end position="205"/>
    </location>
</feature>
<dbReference type="RefSeq" id="WP_308357084.1">
    <property type="nucleotide sequence ID" value="NZ_CP129970.2"/>
</dbReference>
<feature type="transmembrane region" description="Helical" evidence="1">
    <location>
        <begin position="6"/>
        <end position="25"/>
    </location>
</feature>
<keyword evidence="3" id="KW-1185">Reference proteome</keyword>
<dbReference type="Proteomes" id="UP001244443">
    <property type="component" value="Chromosome"/>
</dbReference>
<organism evidence="2 3">
    <name type="scientific">Marivirga arenosa</name>
    <dbReference type="NCBI Taxonomy" id="3059076"/>
    <lineage>
        <taxon>Bacteria</taxon>
        <taxon>Pseudomonadati</taxon>
        <taxon>Bacteroidota</taxon>
        <taxon>Cytophagia</taxon>
        <taxon>Cytophagales</taxon>
        <taxon>Marivirgaceae</taxon>
        <taxon>Marivirga</taxon>
    </lineage>
</organism>
<keyword evidence="1" id="KW-0472">Membrane</keyword>
<evidence type="ECO:0000313" key="2">
    <source>
        <dbReference type="EMBL" id="WMN07054.1"/>
    </source>
</evidence>
<feature type="transmembrane region" description="Helical" evidence="1">
    <location>
        <begin position="95"/>
        <end position="115"/>
    </location>
</feature>
<feature type="transmembrane region" description="Helical" evidence="1">
    <location>
        <begin position="121"/>
        <end position="140"/>
    </location>
</feature>
<gene>
    <name evidence="2" type="ORF">QYS48_27620</name>
</gene>
<evidence type="ECO:0000256" key="1">
    <source>
        <dbReference type="SAM" id="Phobius"/>
    </source>
</evidence>
<dbReference type="AlphaFoldDB" id="A0AA51RCX2"/>
<protein>
    <submittedName>
        <fullName evidence="2">Uncharacterized protein</fullName>
    </submittedName>
</protein>
<name>A0AA51RCX2_9BACT</name>
<accession>A0AA51RCX2</accession>
<sequence length="214" mass="25080">MNNYILSSIILSYSLLITAFLYGVSNEVIRNNEFKKWHIIYLGFILGIESMSIFSIYVLESKTTQYLYPIYVTGEFLILMSLCLTEFKATKMWKLVTGIVASFIFIETTILWFVHQDASTGYAKIISHLIIICLLAILLVKNMREVERSKQSWFIFGALFLYYSVSLFLFLLINQLTEHSINLWIINNILSSILYGSFIYTFYSFKKWKSRSYI</sequence>
<feature type="transmembrane region" description="Helical" evidence="1">
    <location>
        <begin position="37"/>
        <end position="59"/>
    </location>
</feature>
<evidence type="ECO:0000313" key="3">
    <source>
        <dbReference type="Proteomes" id="UP001244443"/>
    </source>
</evidence>
<feature type="transmembrane region" description="Helical" evidence="1">
    <location>
        <begin position="152"/>
        <end position="173"/>
    </location>
</feature>
<reference evidence="2" key="1">
    <citation type="submission" date="2023-08" db="EMBL/GenBank/DDBJ databases">
        <title>Comparative genomics and taxonomic characterization of three novel marine species of genus Marivirga.</title>
        <authorList>
            <person name="Muhammad N."/>
            <person name="Kim S.-G."/>
        </authorList>
    </citation>
    <scope>NUCLEOTIDE SEQUENCE [LARGE SCALE GENOMIC DNA]</scope>
    <source>
        <strain evidence="2">ABR2-2</strain>
    </source>
</reference>
<keyword evidence="1" id="KW-0812">Transmembrane</keyword>
<keyword evidence="1" id="KW-1133">Transmembrane helix</keyword>
<feature type="transmembrane region" description="Helical" evidence="1">
    <location>
        <begin position="65"/>
        <end position="83"/>
    </location>
</feature>
<dbReference type="EMBL" id="CP129970">
    <property type="protein sequence ID" value="WMN07054.1"/>
    <property type="molecule type" value="Genomic_DNA"/>
</dbReference>